<evidence type="ECO:0000259" key="2">
    <source>
        <dbReference type="Pfam" id="PF03717"/>
    </source>
</evidence>
<gene>
    <name evidence="3" type="ORF">HYT38_00310</name>
</gene>
<dbReference type="GO" id="GO:0071555">
    <property type="term" value="P:cell wall organization"/>
    <property type="evidence" value="ECO:0007669"/>
    <property type="project" value="TreeGrafter"/>
</dbReference>
<evidence type="ECO:0000313" key="3">
    <source>
        <dbReference type="EMBL" id="MBI2052108.1"/>
    </source>
</evidence>
<dbReference type="Pfam" id="PF03717">
    <property type="entry name" value="PBP_dimer"/>
    <property type="match status" value="1"/>
</dbReference>
<keyword evidence="1" id="KW-0472">Membrane</keyword>
<feature type="non-terminal residue" evidence="3">
    <location>
        <position position="343"/>
    </location>
</feature>
<feature type="transmembrane region" description="Helical" evidence="1">
    <location>
        <begin position="49"/>
        <end position="69"/>
    </location>
</feature>
<organism evidence="3 4">
    <name type="scientific">Candidatus Sungiibacteriota bacterium</name>
    <dbReference type="NCBI Taxonomy" id="2750080"/>
    <lineage>
        <taxon>Bacteria</taxon>
        <taxon>Candidatus Sungiibacteriota</taxon>
    </lineage>
</organism>
<dbReference type="InterPro" id="IPR036138">
    <property type="entry name" value="PBP_dimer_sf"/>
</dbReference>
<dbReference type="SUPFAM" id="SSF56519">
    <property type="entry name" value="Penicillin binding protein dimerisation domain"/>
    <property type="match status" value="1"/>
</dbReference>
<reference evidence="3" key="1">
    <citation type="submission" date="2020-07" db="EMBL/GenBank/DDBJ databases">
        <title>Huge and variable diversity of episymbiotic CPR bacteria and DPANN archaea in groundwater ecosystems.</title>
        <authorList>
            <person name="He C.Y."/>
            <person name="Keren R."/>
            <person name="Whittaker M."/>
            <person name="Farag I.F."/>
            <person name="Doudna J."/>
            <person name="Cate J.H.D."/>
            <person name="Banfield J.F."/>
        </authorList>
    </citation>
    <scope>NUCLEOTIDE SEQUENCE</scope>
    <source>
        <strain evidence="3">NC_groundwater_191_Ag_S-0.1um_45_8</strain>
    </source>
</reference>
<name>A0A9D6DRR5_9BACT</name>
<feature type="domain" description="Penicillin-binding protein dimerisation" evidence="2">
    <location>
        <begin position="90"/>
        <end position="256"/>
    </location>
</feature>
<keyword evidence="1" id="KW-0812">Transmembrane</keyword>
<protein>
    <recommendedName>
        <fullName evidence="2">Penicillin-binding protein dimerisation domain-containing protein</fullName>
    </recommendedName>
</protein>
<evidence type="ECO:0000313" key="4">
    <source>
        <dbReference type="Proteomes" id="UP000786662"/>
    </source>
</evidence>
<dbReference type="Gene3D" id="3.40.710.10">
    <property type="entry name" value="DD-peptidase/beta-lactamase superfamily"/>
    <property type="match status" value="1"/>
</dbReference>
<dbReference type="GO" id="GO:0005886">
    <property type="term" value="C:plasma membrane"/>
    <property type="evidence" value="ECO:0007669"/>
    <property type="project" value="TreeGrafter"/>
</dbReference>
<dbReference type="GO" id="GO:0008658">
    <property type="term" value="F:penicillin binding"/>
    <property type="evidence" value="ECO:0007669"/>
    <property type="project" value="InterPro"/>
</dbReference>
<dbReference type="Proteomes" id="UP000786662">
    <property type="component" value="Unassembled WGS sequence"/>
</dbReference>
<dbReference type="InterPro" id="IPR005311">
    <property type="entry name" value="PBP_dimer"/>
</dbReference>
<accession>A0A9D6DRR5</accession>
<evidence type="ECO:0000256" key="1">
    <source>
        <dbReference type="SAM" id="Phobius"/>
    </source>
</evidence>
<dbReference type="Gene3D" id="3.30.1390.30">
    <property type="entry name" value="Penicillin-binding protein 2a, domain 3"/>
    <property type="match status" value="1"/>
</dbReference>
<dbReference type="InterPro" id="IPR050515">
    <property type="entry name" value="Beta-lactam/transpept"/>
</dbReference>
<dbReference type="Gene3D" id="3.90.1310.10">
    <property type="entry name" value="Penicillin-binding protein 2a (Domain 2)"/>
    <property type="match status" value="1"/>
</dbReference>
<comment type="caution">
    <text evidence="3">The sequence shown here is derived from an EMBL/GenBank/DDBJ whole genome shotgun (WGS) entry which is preliminary data.</text>
</comment>
<dbReference type="AlphaFoldDB" id="A0A9D6DRR5"/>
<dbReference type="EMBL" id="JACOYY010000010">
    <property type="protein sequence ID" value="MBI2052108.1"/>
    <property type="molecule type" value="Genomic_DNA"/>
</dbReference>
<sequence>MFFWKKRRRKLYELEVDEVFFDGHQLGQNDLKWSHRLEKPIPPSHIKRLGYFLFFVLILVLTKEVYLVLFKGGEYSAKAKANYIKEIWERAPRGVIYDSRSNPLVKNTLSFNLVMIPAELPRDRELQEKMVGIMADLLGRGASEIKNQFKEIDRFSFRPVLILEDLDHAEFLAFKSKLEELPGFRLEENFKRIYETAGVFSHVLGYTGRVTADRVKSNPNYLLTDLIGKSGLEAEYEEILRGRHGVTLVESYARGGIGRVMGSQNAEPGHNLTLFLDAELQEKITETTRRVLSSLGLNKAAVVALDPKSGGILALQSFPVFDGNVFASRLNPENYRKIFENRD</sequence>
<dbReference type="PANTHER" id="PTHR30627">
    <property type="entry name" value="PEPTIDOGLYCAN D,D-TRANSPEPTIDASE"/>
    <property type="match status" value="1"/>
</dbReference>
<keyword evidence="1" id="KW-1133">Transmembrane helix</keyword>
<proteinExistence type="predicted"/>
<dbReference type="SUPFAM" id="SSF56601">
    <property type="entry name" value="beta-lactamase/transpeptidase-like"/>
    <property type="match status" value="1"/>
</dbReference>
<dbReference type="InterPro" id="IPR012338">
    <property type="entry name" value="Beta-lactam/transpept-like"/>
</dbReference>